<protein>
    <submittedName>
        <fullName evidence="2">Uncharacterized protein</fullName>
    </submittedName>
</protein>
<dbReference type="RefSeq" id="WP_106291485.1">
    <property type="nucleotide sequence ID" value="NZ_PVTH01000002.1"/>
</dbReference>
<sequence length="61" mass="6896">MPDETKNVALKLWGMPVLIAFTTLAGLIAAILGTGIWHYISWISLSYPLYTMIKHGVKFFR</sequence>
<evidence type="ECO:0000256" key="1">
    <source>
        <dbReference type="SAM" id="Phobius"/>
    </source>
</evidence>
<name>A0A2T0U902_9SPHI</name>
<reference evidence="2 3" key="1">
    <citation type="submission" date="2018-03" db="EMBL/GenBank/DDBJ databases">
        <title>Genomic Encyclopedia of Type Strains, Phase III (KMG-III): the genomes of soil and plant-associated and newly described type strains.</title>
        <authorList>
            <person name="Whitman W."/>
        </authorList>
    </citation>
    <scope>NUCLEOTIDE SEQUENCE [LARGE SCALE GENOMIC DNA]</scope>
    <source>
        <strain evidence="2 3">CGMCC 1.9313</strain>
    </source>
</reference>
<comment type="caution">
    <text evidence="2">The sequence shown here is derived from an EMBL/GenBank/DDBJ whole genome shotgun (WGS) entry which is preliminary data.</text>
</comment>
<keyword evidence="1" id="KW-0472">Membrane</keyword>
<keyword evidence="1" id="KW-1133">Transmembrane helix</keyword>
<proteinExistence type="predicted"/>
<organism evidence="2 3">
    <name type="scientific">Arcticibacter pallidicorallinus</name>
    <dbReference type="NCBI Taxonomy" id="1259464"/>
    <lineage>
        <taxon>Bacteria</taxon>
        <taxon>Pseudomonadati</taxon>
        <taxon>Bacteroidota</taxon>
        <taxon>Sphingobacteriia</taxon>
        <taxon>Sphingobacteriales</taxon>
        <taxon>Sphingobacteriaceae</taxon>
        <taxon>Arcticibacter</taxon>
    </lineage>
</organism>
<evidence type="ECO:0000313" key="2">
    <source>
        <dbReference type="EMBL" id="PRY54352.1"/>
    </source>
</evidence>
<keyword evidence="3" id="KW-1185">Reference proteome</keyword>
<keyword evidence="1" id="KW-0812">Transmembrane</keyword>
<accession>A0A2T0U902</accession>
<feature type="transmembrane region" description="Helical" evidence="1">
    <location>
        <begin position="12"/>
        <end position="40"/>
    </location>
</feature>
<dbReference type="AlphaFoldDB" id="A0A2T0U902"/>
<gene>
    <name evidence="2" type="ORF">B0I27_102118</name>
</gene>
<evidence type="ECO:0000313" key="3">
    <source>
        <dbReference type="Proteomes" id="UP000238034"/>
    </source>
</evidence>
<dbReference type="EMBL" id="PVTH01000002">
    <property type="protein sequence ID" value="PRY54352.1"/>
    <property type="molecule type" value="Genomic_DNA"/>
</dbReference>
<dbReference type="OrthoDB" id="8969205at2"/>
<dbReference type="Proteomes" id="UP000238034">
    <property type="component" value="Unassembled WGS sequence"/>
</dbReference>